<name>A0ABR2KN63_9EUKA</name>
<keyword evidence="2" id="KW-1185">Reference proteome</keyword>
<evidence type="ECO:0008006" key="3">
    <source>
        <dbReference type="Google" id="ProtNLM"/>
    </source>
</evidence>
<gene>
    <name evidence="1" type="ORF">M9Y10_029792</name>
</gene>
<sequence>MEFDKDHPFVEGIFLLKLVTPIHPSLIAMTQGIQNLTEDVKALEFCTPTSGREFENSCAFVFNNGDIFYYTLFFRQVQGSFELVIKSYQRCVYFFLNFLKDIFSSFCDVQSAYDPINVFNLSISLISSWPTKLENEMDIVYSKFLLTVDFSNADFSYNHYRPSYFLQPKMYLNIFNHLISMKPILIVAPDSIVGCKACFSTFCLLYPLRYFEPMILWLRKDDPRYSEIQKSDTKSPYLVVATDDPTDIQSKFDLVIECNQMNRLNTKADTDFQNFAKNVFLLLQMEFTNLLNKNPYSDILNLPWAGQNMENIIKKQKFSSIPPIELMRQFEKSKTIENWRLRRTTIQKFRGYLLQCVDVKFDQLTIQQIEKIHKFLLSVKDEFEDDIHLKAVIKKHLTIVTGILNSNKNE</sequence>
<protein>
    <recommendedName>
        <fullName evidence="3">UDENN domain-containing protein</fullName>
    </recommendedName>
</protein>
<dbReference type="EMBL" id="JAPFFF010000004">
    <property type="protein sequence ID" value="KAK8892559.1"/>
    <property type="molecule type" value="Genomic_DNA"/>
</dbReference>
<accession>A0ABR2KN63</accession>
<comment type="caution">
    <text evidence="1">The sequence shown here is derived from an EMBL/GenBank/DDBJ whole genome shotgun (WGS) entry which is preliminary data.</text>
</comment>
<reference evidence="1 2" key="1">
    <citation type="submission" date="2024-04" db="EMBL/GenBank/DDBJ databases">
        <title>Tritrichomonas musculus Genome.</title>
        <authorList>
            <person name="Alves-Ferreira E."/>
            <person name="Grigg M."/>
            <person name="Lorenzi H."/>
            <person name="Galac M."/>
        </authorList>
    </citation>
    <scope>NUCLEOTIDE SEQUENCE [LARGE SCALE GENOMIC DNA]</scope>
    <source>
        <strain evidence="1 2">EAF2021</strain>
    </source>
</reference>
<proteinExistence type="predicted"/>
<evidence type="ECO:0000313" key="1">
    <source>
        <dbReference type="EMBL" id="KAK8892559.1"/>
    </source>
</evidence>
<organism evidence="1 2">
    <name type="scientific">Tritrichomonas musculus</name>
    <dbReference type="NCBI Taxonomy" id="1915356"/>
    <lineage>
        <taxon>Eukaryota</taxon>
        <taxon>Metamonada</taxon>
        <taxon>Parabasalia</taxon>
        <taxon>Tritrichomonadida</taxon>
        <taxon>Tritrichomonadidae</taxon>
        <taxon>Tritrichomonas</taxon>
    </lineage>
</organism>
<evidence type="ECO:0000313" key="2">
    <source>
        <dbReference type="Proteomes" id="UP001470230"/>
    </source>
</evidence>
<dbReference type="Proteomes" id="UP001470230">
    <property type="component" value="Unassembled WGS sequence"/>
</dbReference>